<protein>
    <submittedName>
        <fullName evidence="4">HAD superfamily, subfamily IIIB (Acid phosphatase)</fullName>
    </submittedName>
</protein>
<dbReference type="InterPro" id="IPR005519">
    <property type="entry name" value="Acid_phosphat_B-like"/>
</dbReference>
<organism evidence="4 5">
    <name type="scientific">Microlunatus flavus</name>
    <dbReference type="NCBI Taxonomy" id="1036181"/>
    <lineage>
        <taxon>Bacteria</taxon>
        <taxon>Bacillati</taxon>
        <taxon>Actinomycetota</taxon>
        <taxon>Actinomycetes</taxon>
        <taxon>Propionibacteriales</taxon>
        <taxon>Propionibacteriaceae</taxon>
        <taxon>Microlunatus</taxon>
    </lineage>
</organism>
<dbReference type="InterPro" id="IPR023214">
    <property type="entry name" value="HAD_sf"/>
</dbReference>
<feature type="region of interest" description="Disordered" evidence="2">
    <location>
        <begin position="56"/>
        <end position="80"/>
    </location>
</feature>
<proteinExistence type="predicted"/>
<dbReference type="InterPro" id="IPR036412">
    <property type="entry name" value="HAD-like_sf"/>
</dbReference>
<evidence type="ECO:0000256" key="2">
    <source>
        <dbReference type="SAM" id="MobiDB-lite"/>
    </source>
</evidence>
<dbReference type="Proteomes" id="UP000198504">
    <property type="component" value="Unassembled WGS sequence"/>
</dbReference>
<feature type="chain" id="PRO_5011651926" evidence="3">
    <location>
        <begin position="29"/>
        <end position="556"/>
    </location>
</feature>
<gene>
    <name evidence="4" type="ORF">SAMN05421756_108118</name>
</gene>
<dbReference type="EMBL" id="FOFA01000008">
    <property type="protein sequence ID" value="SER05481.1"/>
    <property type="molecule type" value="Genomic_DNA"/>
</dbReference>
<reference evidence="5" key="1">
    <citation type="submission" date="2016-10" db="EMBL/GenBank/DDBJ databases">
        <authorList>
            <person name="Varghese N."/>
            <person name="Submissions S."/>
        </authorList>
    </citation>
    <scope>NUCLEOTIDE SEQUENCE [LARGE SCALE GENOMIC DNA]</scope>
    <source>
        <strain evidence="5">CGMCC 4.6856</strain>
    </source>
</reference>
<feature type="signal peptide" evidence="3">
    <location>
        <begin position="1"/>
        <end position="28"/>
    </location>
</feature>
<evidence type="ECO:0000313" key="5">
    <source>
        <dbReference type="Proteomes" id="UP000198504"/>
    </source>
</evidence>
<sequence>MPQIRPSVLAAGLATAVLAALVAPPAGAQPVTPAAPASAAVDVAARSASSARAVLAPRTHFTMKPDGSSGRTQGGEGIPNIDSVKKTIATYYGDPGTGIASKTTSPYISEMRAIVRRQDATLQKRYDQARKHHQKPTLVFDTDDTTLFTYDMEASAMHFTFDPKIQQQWIDDQRFAATPAMVAYVNRAAKIGYTIIGLTGRSAGQEDLTLANLRKVGYTAFTAKNFYTKWQGTKPSYIRCVDVKACTTVEYKAGTRRYLERKRGLTIVANYGDQWSDLQGGYADHTVKLPNPTYYLPSPDLPGKTQKKLSPRTHFTMAPDGSSGQYVGGEGIPNIDSVKKTIAVYYGDPGTGIASKTRSPYISELKKIAKKQRKALKARYRAAVARGEKPALVFDTDDTTLFTYDMEVHDMHFTFDPKLQDEWVQDERFPATPAMVSYVKAAEKAGFTIFGLTGRNDGQKAATIKNLVKVGYPADAFVADRFFTKPVSGSPYPAWVSGCAAGSTCTTIEYKSKTRAHIEDDLGYTVVANYGDQYSDLLGGYADRAVKLPNPTYYLP</sequence>
<dbReference type="RefSeq" id="WP_198410230.1">
    <property type="nucleotide sequence ID" value="NZ_FOFA01000008.1"/>
</dbReference>
<evidence type="ECO:0000313" key="4">
    <source>
        <dbReference type="EMBL" id="SER05481.1"/>
    </source>
</evidence>
<dbReference type="Gene3D" id="3.40.50.1000">
    <property type="entry name" value="HAD superfamily/HAD-like"/>
    <property type="match status" value="2"/>
</dbReference>
<dbReference type="PANTHER" id="PTHR31284">
    <property type="entry name" value="ACID PHOSPHATASE-LIKE PROTEIN"/>
    <property type="match status" value="1"/>
</dbReference>
<name>A0A1H9L1W0_9ACTN</name>
<dbReference type="PANTHER" id="PTHR31284:SF10">
    <property type="entry name" value="ACID PHOSPHATASE-LIKE PROTEIN"/>
    <property type="match status" value="1"/>
</dbReference>
<dbReference type="AlphaFoldDB" id="A0A1H9L1W0"/>
<dbReference type="STRING" id="1036181.SAMN05421756_108118"/>
<accession>A0A1H9L1W0</accession>
<dbReference type="SUPFAM" id="SSF56784">
    <property type="entry name" value="HAD-like"/>
    <property type="match status" value="2"/>
</dbReference>
<evidence type="ECO:0000256" key="1">
    <source>
        <dbReference type="ARBA" id="ARBA00022729"/>
    </source>
</evidence>
<dbReference type="Pfam" id="PF03767">
    <property type="entry name" value="Acid_phosphat_B"/>
    <property type="match status" value="2"/>
</dbReference>
<keyword evidence="1 3" id="KW-0732">Signal</keyword>
<keyword evidence="5" id="KW-1185">Reference proteome</keyword>
<evidence type="ECO:0000256" key="3">
    <source>
        <dbReference type="SAM" id="SignalP"/>
    </source>
</evidence>